<gene>
    <name evidence="7" type="ORF">QS62_01525</name>
</gene>
<dbReference type="AlphaFoldDB" id="A0A1A7P3Y6"/>
<organism evidence="7 8">
    <name type="scientific">Gallibacterium salpingitidis</name>
    <dbReference type="NCBI Taxonomy" id="505341"/>
    <lineage>
        <taxon>Bacteria</taxon>
        <taxon>Pseudomonadati</taxon>
        <taxon>Pseudomonadota</taxon>
        <taxon>Gammaproteobacteria</taxon>
        <taxon>Pasteurellales</taxon>
        <taxon>Pasteurellaceae</taxon>
        <taxon>Gallibacterium</taxon>
    </lineage>
</organism>
<dbReference type="PANTHER" id="PTHR11986">
    <property type="entry name" value="AMINOTRANSFERASE CLASS III"/>
    <property type="match status" value="1"/>
</dbReference>
<dbReference type="Pfam" id="PF00202">
    <property type="entry name" value="Aminotran_3"/>
    <property type="match status" value="1"/>
</dbReference>
<dbReference type="InterPro" id="IPR015424">
    <property type="entry name" value="PyrdxlP-dep_Trfase"/>
</dbReference>
<dbReference type="InterPro" id="IPR015421">
    <property type="entry name" value="PyrdxlP-dep_Trfase_major"/>
</dbReference>
<dbReference type="OrthoDB" id="9801052at2"/>
<comment type="similarity">
    <text evidence="2 6">Belongs to the class-III pyridoxal-phosphate-dependent aminotransferase family.</text>
</comment>
<dbReference type="SUPFAM" id="SSF53383">
    <property type="entry name" value="PLP-dependent transferases"/>
    <property type="match status" value="1"/>
</dbReference>
<dbReference type="PANTHER" id="PTHR11986:SF58">
    <property type="entry name" value="LEUCINE_METHIONINE RACEMASE"/>
    <property type="match status" value="1"/>
</dbReference>
<dbReference type="InterPro" id="IPR005814">
    <property type="entry name" value="Aminotrans_3"/>
</dbReference>
<dbReference type="CDD" id="cd00610">
    <property type="entry name" value="OAT_like"/>
    <property type="match status" value="1"/>
</dbReference>
<dbReference type="Gene3D" id="3.40.640.10">
    <property type="entry name" value="Type I PLP-dependent aspartate aminotransferase-like (Major domain)"/>
    <property type="match status" value="1"/>
</dbReference>
<evidence type="ECO:0000256" key="4">
    <source>
        <dbReference type="ARBA" id="ARBA00022679"/>
    </source>
</evidence>
<dbReference type="InterPro" id="IPR015422">
    <property type="entry name" value="PyrdxlP-dep_Trfase_small"/>
</dbReference>
<dbReference type="EMBL" id="JTJL01000005">
    <property type="protein sequence ID" value="OBW95934.1"/>
    <property type="molecule type" value="Genomic_DNA"/>
</dbReference>
<accession>A0A1A7P3Y6</accession>
<dbReference type="InterPro" id="IPR050103">
    <property type="entry name" value="Class-III_PLP-dep_AT"/>
</dbReference>
<dbReference type="GO" id="GO:0030170">
    <property type="term" value="F:pyridoxal phosphate binding"/>
    <property type="evidence" value="ECO:0007669"/>
    <property type="project" value="InterPro"/>
</dbReference>
<evidence type="ECO:0000256" key="6">
    <source>
        <dbReference type="RuleBase" id="RU003560"/>
    </source>
</evidence>
<comment type="caution">
    <text evidence="7">The sequence shown here is derived from an EMBL/GenBank/DDBJ whole genome shotgun (WGS) entry which is preliminary data.</text>
</comment>
<dbReference type="GO" id="GO:0008483">
    <property type="term" value="F:transaminase activity"/>
    <property type="evidence" value="ECO:0007669"/>
    <property type="project" value="UniProtKB-KW"/>
</dbReference>
<reference evidence="7 8" key="1">
    <citation type="submission" date="2014-11" db="EMBL/GenBank/DDBJ databases">
        <title>Pan-genome of Gallibacterium spp.</title>
        <authorList>
            <person name="Kudirkiene E."/>
            <person name="Bojesen A.M."/>
        </authorList>
    </citation>
    <scope>NUCLEOTIDE SEQUENCE [LARGE SCALE GENOMIC DNA]</scope>
    <source>
        <strain evidence="7 8">F150</strain>
    </source>
</reference>
<proteinExistence type="inferred from homology"/>
<evidence type="ECO:0000256" key="1">
    <source>
        <dbReference type="ARBA" id="ARBA00001933"/>
    </source>
</evidence>
<dbReference type="PATRIC" id="fig|505341.3.peg.305"/>
<evidence type="ECO:0000256" key="3">
    <source>
        <dbReference type="ARBA" id="ARBA00022576"/>
    </source>
</evidence>
<dbReference type="PIRSF" id="PIRSF000521">
    <property type="entry name" value="Transaminase_4ab_Lys_Orn"/>
    <property type="match status" value="1"/>
</dbReference>
<dbReference type="GO" id="GO:0042802">
    <property type="term" value="F:identical protein binding"/>
    <property type="evidence" value="ECO:0007669"/>
    <property type="project" value="TreeGrafter"/>
</dbReference>
<sequence length="423" mass="45568">MTNQQYHITDALTTVHPITLVRGQNAEVWDDKGNRYIDFIGGIGVLNFGHLNPKITSAIHAQVDKLIHYAYNAVGHQPYQELMPKLCELVPINAPLAGMFTNCGAEATENALKVARMKTGKVGVIAFDGGFHGRTLAAVNLNGKVAPYKKSLGPLASCVYHIPYPSVCNGVSVQTAKDALQRLFAIETDIDNIGAVIVEPVLGEGGFIPLDPEFAKYLRQFCDEHGIVLILDEIQAGFGRTGKPFAFMHLGIEPDLILLAKSIAGGLPLGALIGRAELLNGLPKGALGGTYSGNPVACAAALAVIEIMQGDTIWQQAKTYEDILVSTYQRWKSENISPWLGEMTGVGAMRGITLEHAEYGYGTAVMPQLLTAAREAGLLLMPSGKYRHIIRLLPPLTIEPELLVKGLAIFEEALKTLPHTISA</sequence>
<dbReference type="Gene3D" id="3.90.1150.10">
    <property type="entry name" value="Aspartate Aminotransferase, domain 1"/>
    <property type="match status" value="1"/>
</dbReference>
<keyword evidence="5 6" id="KW-0663">Pyridoxal phosphate</keyword>
<keyword evidence="8" id="KW-1185">Reference proteome</keyword>
<comment type="cofactor">
    <cofactor evidence="1">
        <name>pyridoxal 5'-phosphate</name>
        <dbReference type="ChEBI" id="CHEBI:597326"/>
    </cofactor>
</comment>
<dbReference type="PROSITE" id="PS00600">
    <property type="entry name" value="AA_TRANSFER_CLASS_3"/>
    <property type="match status" value="1"/>
</dbReference>
<keyword evidence="3 7" id="KW-0032">Aminotransferase</keyword>
<evidence type="ECO:0000313" key="8">
    <source>
        <dbReference type="Proteomes" id="UP000092649"/>
    </source>
</evidence>
<name>A0A1A7P3Y6_9PAST</name>
<dbReference type="InterPro" id="IPR049704">
    <property type="entry name" value="Aminotrans_3_PPA_site"/>
</dbReference>
<dbReference type="Proteomes" id="UP000092649">
    <property type="component" value="Unassembled WGS sequence"/>
</dbReference>
<dbReference type="RefSeq" id="WP_066104858.1">
    <property type="nucleotide sequence ID" value="NZ_JTJL01000005.1"/>
</dbReference>
<keyword evidence="4 7" id="KW-0808">Transferase</keyword>
<evidence type="ECO:0000256" key="5">
    <source>
        <dbReference type="ARBA" id="ARBA00022898"/>
    </source>
</evidence>
<evidence type="ECO:0000256" key="2">
    <source>
        <dbReference type="ARBA" id="ARBA00008954"/>
    </source>
</evidence>
<evidence type="ECO:0000313" key="7">
    <source>
        <dbReference type="EMBL" id="OBW95934.1"/>
    </source>
</evidence>
<dbReference type="FunFam" id="3.40.640.10:FF:000013">
    <property type="entry name" value="4-aminobutyrate aminotransferase"/>
    <property type="match status" value="1"/>
</dbReference>
<protein>
    <submittedName>
        <fullName evidence="7">4-aminobutyrate aminotransferase</fullName>
    </submittedName>
</protein>